<dbReference type="Proteomes" id="UP000030762">
    <property type="component" value="Unassembled WGS sequence"/>
</dbReference>
<evidence type="ECO:0000313" key="4">
    <source>
        <dbReference type="Proteomes" id="UP000030762"/>
    </source>
</evidence>
<dbReference type="SUPFAM" id="SSF54373">
    <property type="entry name" value="FAD-linked reductases, C-terminal domain"/>
    <property type="match status" value="1"/>
</dbReference>
<dbReference type="InterPro" id="IPR036188">
    <property type="entry name" value="FAD/NAD-bd_sf"/>
</dbReference>
<dbReference type="STRING" id="1156394.T0S4I2"/>
<gene>
    <name evidence="3" type="ORF">SDRG_05220</name>
</gene>
<dbReference type="InterPro" id="IPR006076">
    <property type="entry name" value="FAD-dep_OxRdtase"/>
</dbReference>
<dbReference type="RefSeq" id="XP_008609147.1">
    <property type="nucleotide sequence ID" value="XM_008610925.1"/>
</dbReference>
<dbReference type="InParanoid" id="T0S4I2"/>
<dbReference type="OrthoDB" id="498204at2759"/>
<protein>
    <recommendedName>
        <fullName evidence="2">FAD dependent oxidoreductase domain-containing protein</fullName>
    </recommendedName>
</protein>
<evidence type="ECO:0000256" key="1">
    <source>
        <dbReference type="ARBA" id="ARBA00023002"/>
    </source>
</evidence>
<dbReference type="SUPFAM" id="SSF51905">
    <property type="entry name" value="FAD/NAD(P)-binding domain"/>
    <property type="match status" value="1"/>
</dbReference>
<dbReference type="eggNOG" id="ENOG502QWSD">
    <property type="taxonomic scope" value="Eukaryota"/>
</dbReference>
<accession>T0S4I2</accession>
<sequence>MSASKNHRSSAAMRGIDAPPRSATCHQRVVVLGGGIIGLTTCYYLAKRGHEVVCIEKESQVGMLASFKNGTFFDSTLYSSWADFSVLYRKQIHAGTSSPKAKSKQKAFRIEAAAWMDPAFWSWGLKFMTSATSRRAKDNGRKIRDLGFYSQRKLDELIRMHPEIEEAMEQTAEGTLEVFESAAERDEVMHSDRIYHCMEYRLPLQPLDAKDAACVEPALAKSVLAPGAIYSATGTNGDVHKTCLAMWQLCRQHGVMFRFNTDITDILIVDNRVVAVQAHDGDLIEGDSFVLALGNHTPAVAKLAGVKLPMYPVKGYVLSVPRNEAFPPLTCNVYAGGNALVSPMADGSLRISGGADFAGFNYKSDPKRVKWLLKQAKHLFPETYLDEAKLESHVCLRPVSADDVPFIGQTLVDNLFVNTGHGSKGWTLSFGSGALLADQISGRTPEINIEKYSPLRFGLFS</sequence>
<proteinExistence type="predicted"/>
<reference evidence="3 4" key="1">
    <citation type="submission" date="2012-04" db="EMBL/GenBank/DDBJ databases">
        <title>The Genome Sequence of Saprolegnia declina VS20.</title>
        <authorList>
            <consortium name="The Broad Institute Genome Sequencing Platform"/>
            <person name="Russ C."/>
            <person name="Nusbaum C."/>
            <person name="Tyler B."/>
            <person name="van West P."/>
            <person name="Dieguez-Uribeondo J."/>
            <person name="de Bruijn I."/>
            <person name="Tripathy S."/>
            <person name="Jiang R."/>
            <person name="Young S.K."/>
            <person name="Zeng Q."/>
            <person name="Gargeya S."/>
            <person name="Fitzgerald M."/>
            <person name="Haas B."/>
            <person name="Abouelleil A."/>
            <person name="Alvarado L."/>
            <person name="Arachchi H.M."/>
            <person name="Berlin A."/>
            <person name="Chapman S.B."/>
            <person name="Goldberg J."/>
            <person name="Griggs A."/>
            <person name="Gujja S."/>
            <person name="Hansen M."/>
            <person name="Howarth C."/>
            <person name="Imamovic A."/>
            <person name="Larimer J."/>
            <person name="McCowen C."/>
            <person name="Montmayeur A."/>
            <person name="Murphy C."/>
            <person name="Neiman D."/>
            <person name="Pearson M."/>
            <person name="Priest M."/>
            <person name="Roberts A."/>
            <person name="Saif S."/>
            <person name="Shea T."/>
            <person name="Sisk P."/>
            <person name="Sykes S."/>
            <person name="Wortman J."/>
            <person name="Nusbaum C."/>
            <person name="Birren B."/>
        </authorList>
    </citation>
    <scope>NUCLEOTIDE SEQUENCE [LARGE SCALE GENOMIC DNA]</scope>
    <source>
        <strain evidence="3 4">VS20</strain>
    </source>
</reference>
<dbReference type="AlphaFoldDB" id="T0S4I2"/>
<dbReference type="Gene3D" id="3.30.9.10">
    <property type="entry name" value="D-Amino Acid Oxidase, subunit A, domain 2"/>
    <property type="match status" value="1"/>
</dbReference>
<keyword evidence="4" id="KW-1185">Reference proteome</keyword>
<evidence type="ECO:0000313" key="3">
    <source>
        <dbReference type="EMBL" id="EQC37627.1"/>
    </source>
</evidence>
<dbReference type="VEuPathDB" id="FungiDB:SDRG_05220"/>
<dbReference type="OMA" id="YSITFKM"/>
<dbReference type="Gene3D" id="3.50.50.60">
    <property type="entry name" value="FAD/NAD(P)-binding domain"/>
    <property type="match status" value="2"/>
</dbReference>
<feature type="domain" description="FAD dependent oxidoreductase" evidence="2">
    <location>
        <begin position="28"/>
        <end position="438"/>
    </location>
</feature>
<dbReference type="GeneID" id="19945947"/>
<evidence type="ECO:0000259" key="2">
    <source>
        <dbReference type="Pfam" id="PF01266"/>
    </source>
</evidence>
<dbReference type="Pfam" id="PF01266">
    <property type="entry name" value="DAO"/>
    <property type="match status" value="1"/>
</dbReference>
<dbReference type="PANTHER" id="PTHR13847">
    <property type="entry name" value="SARCOSINE DEHYDROGENASE-RELATED"/>
    <property type="match status" value="1"/>
</dbReference>
<name>T0S4I2_SAPDV</name>
<dbReference type="GO" id="GO:0005737">
    <property type="term" value="C:cytoplasm"/>
    <property type="evidence" value="ECO:0007669"/>
    <property type="project" value="TreeGrafter"/>
</dbReference>
<dbReference type="PANTHER" id="PTHR13847:SF289">
    <property type="entry name" value="GLYCINE OXIDASE"/>
    <property type="match status" value="1"/>
</dbReference>
<keyword evidence="1" id="KW-0560">Oxidoreductase</keyword>
<dbReference type="GO" id="GO:0016491">
    <property type="term" value="F:oxidoreductase activity"/>
    <property type="evidence" value="ECO:0007669"/>
    <property type="project" value="UniProtKB-KW"/>
</dbReference>
<organism evidence="3 4">
    <name type="scientific">Saprolegnia diclina (strain VS20)</name>
    <dbReference type="NCBI Taxonomy" id="1156394"/>
    <lineage>
        <taxon>Eukaryota</taxon>
        <taxon>Sar</taxon>
        <taxon>Stramenopiles</taxon>
        <taxon>Oomycota</taxon>
        <taxon>Saprolegniomycetes</taxon>
        <taxon>Saprolegniales</taxon>
        <taxon>Saprolegniaceae</taxon>
        <taxon>Saprolegnia</taxon>
    </lineage>
</organism>
<dbReference type="EMBL" id="JH767144">
    <property type="protein sequence ID" value="EQC37627.1"/>
    <property type="molecule type" value="Genomic_DNA"/>
</dbReference>